<dbReference type="EMBL" id="PNEN01000514">
    <property type="protein sequence ID" value="PPJ56697.1"/>
    <property type="molecule type" value="Genomic_DNA"/>
</dbReference>
<gene>
    <name evidence="2" type="ORF">CBER1_08721</name>
</gene>
<accession>A0A2S6CAE6</accession>
<feature type="signal peptide" evidence="1">
    <location>
        <begin position="1"/>
        <end position="22"/>
    </location>
</feature>
<keyword evidence="1" id="KW-0732">Signal</keyword>
<evidence type="ECO:0000313" key="2">
    <source>
        <dbReference type="EMBL" id="PPJ56697.1"/>
    </source>
</evidence>
<keyword evidence="3" id="KW-1185">Reference proteome</keyword>
<evidence type="ECO:0008006" key="4">
    <source>
        <dbReference type="Google" id="ProtNLM"/>
    </source>
</evidence>
<protein>
    <recommendedName>
        <fullName evidence="4">Ecp2 effector protein domain-containing protein</fullName>
    </recommendedName>
</protein>
<dbReference type="Proteomes" id="UP000237631">
    <property type="component" value="Unassembled WGS sequence"/>
</dbReference>
<organism evidence="2 3">
    <name type="scientific">Cercospora berteroae</name>
    <dbReference type="NCBI Taxonomy" id="357750"/>
    <lineage>
        <taxon>Eukaryota</taxon>
        <taxon>Fungi</taxon>
        <taxon>Dikarya</taxon>
        <taxon>Ascomycota</taxon>
        <taxon>Pezizomycotina</taxon>
        <taxon>Dothideomycetes</taxon>
        <taxon>Dothideomycetidae</taxon>
        <taxon>Mycosphaerellales</taxon>
        <taxon>Mycosphaerellaceae</taxon>
        <taxon>Cercospora</taxon>
    </lineage>
</organism>
<evidence type="ECO:0000313" key="3">
    <source>
        <dbReference type="Proteomes" id="UP000237631"/>
    </source>
</evidence>
<reference evidence="3" key="1">
    <citation type="journal article" date="2017" name="bioRxiv">
        <title>Conservation of a gene cluster reveals novel cercosporin biosynthetic mechanisms and extends production to the genus Colletotrichum.</title>
        <authorList>
            <person name="de Jonge R."/>
            <person name="Ebert M.K."/>
            <person name="Huitt-Roehl C.R."/>
            <person name="Pal P."/>
            <person name="Suttle J.C."/>
            <person name="Spanner R.E."/>
            <person name="Neubauer J.D."/>
            <person name="Jurick W.M.II."/>
            <person name="Stott K.A."/>
            <person name="Secor G.A."/>
            <person name="Thomma B.P.H.J."/>
            <person name="Van de Peer Y."/>
            <person name="Townsend C.A."/>
            <person name="Bolton M.D."/>
        </authorList>
    </citation>
    <scope>NUCLEOTIDE SEQUENCE [LARGE SCALE GENOMIC DNA]</scope>
    <source>
        <strain evidence="3">CBS538.71</strain>
    </source>
</reference>
<proteinExistence type="predicted"/>
<evidence type="ECO:0000256" key="1">
    <source>
        <dbReference type="SAM" id="SignalP"/>
    </source>
</evidence>
<comment type="caution">
    <text evidence="2">The sequence shown here is derived from an EMBL/GenBank/DDBJ whole genome shotgun (WGS) entry which is preliminary data.</text>
</comment>
<dbReference type="OrthoDB" id="10307888at2759"/>
<name>A0A2S6CAE6_9PEZI</name>
<feature type="chain" id="PRO_5015559862" description="Ecp2 effector protein domain-containing protein" evidence="1">
    <location>
        <begin position="23"/>
        <end position="180"/>
    </location>
</feature>
<dbReference type="AlphaFoldDB" id="A0A2S6CAE6"/>
<sequence>MHLLTPTLSLLLTLTLPSAVVADARSDCEHSHPKIFKLIQDFCGGKTNMVVPEYYTQTGKVGPKDSRIWIDGTMKLFACNPPQWVPMHICRGQFYDMCAAHKNVGLFGKGGCQTWRIQYATDAKIPFTPSDETFVDVDLGLGEPDEEKGKGKGKGFTETASDAVEQNQEWMNQQNWKFPQ</sequence>